<sequence length="383" mass="41397">MTDPTLLDAYRYRRVGPVELYLGDARQVLAAMPQASVDSIVTSPPFWGLRDYGTGAWHGGDPACPHPPGADRRTVGAPCPRCGATWVDPQYGLEPTVEEYVERLAAVFDGARRVLDPAGTLWLNIGDSYTGGTRRAYHSGETNSPGRAPLPPKNLIGVPWRVAFALQARGWWLRNAIIWSKPNPMPESVRDRLSTSYELLFLLTRSHSYYFDLDPIRIPLARPQAADGTRIIGGARKGRTGGIGATARRRGSSAYGAGKYGAEDIGVEPRAGAGNLAPLGHAHTAAHPKGRNPGDVWRIATRPYRGSHMAPFPVDLPMRAIAAGCPPGGRVLDPFSGAGTTGLAALRLGRRYMGIDISYAFHDEALTRLAPHLPDKTSRQDGR</sequence>
<dbReference type="InterPro" id="IPR002941">
    <property type="entry name" value="DNA_methylase_N4/N6"/>
</dbReference>
<evidence type="ECO:0000256" key="8">
    <source>
        <dbReference type="RuleBase" id="RU362026"/>
    </source>
</evidence>
<comment type="similarity">
    <text evidence="1">Belongs to the N(4)/N(6)-methyltransferase family. N(4) subfamily.</text>
</comment>
<name>A0ABV5CNK5_9ACTN</name>
<evidence type="ECO:0000259" key="9">
    <source>
        <dbReference type="Pfam" id="PF01555"/>
    </source>
</evidence>
<protein>
    <recommendedName>
        <fullName evidence="8">Methyltransferase</fullName>
        <ecNumber evidence="8">2.1.1.-</ecNumber>
    </recommendedName>
</protein>
<keyword evidence="5" id="KW-0680">Restriction system</keyword>
<evidence type="ECO:0000256" key="2">
    <source>
        <dbReference type="ARBA" id="ARBA00022603"/>
    </source>
</evidence>
<evidence type="ECO:0000256" key="3">
    <source>
        <dbReference type="ARBA" id="ARBA00022679"/>
    </source>
</evidence>
<comment type="caution">
    <text evidence="10">The sequence shown here is derived from an EMBL/GenBank/DDBJ whole genome shotgun (WGS) entry which is preliminary data.</text>
</comment>
<keyword evidence="3 10" id="KW-0808">Transferase</keyword>
<evidence type="ECO:0000256" key="6">
    <source>
        <dbReference type="ARBA" id="ARBA00023125"/>
    </source>
</evidence>
<dbReference type="EC" id="2.1.1.-" evidence="8"/>
<keyword evidence="2 10" id="KW-0489">Methyltransferase</keyword>
<dbReference type="Gene3D" id="3.40.50.150">
    <property type="entry name" value="Vaccinia Virus protein VP39"/>
    <property type="match status" value="1"/>
</dbReference>
<proteinExistence type="inferred from homology"/>
<keyword evidence="6" id="KW-0238">DNA-binding</keyword>
<dbReference type="InterPro" id="IPR001091">
    <property type="entry name" value="RM_Methyltransferase"/>
</dbReference>
<evidence type="ECO:0000256" key="1">
    <source>
        <dbReference type="ARBA" id="ARBA00010203"/>
    </source>
</evidence>
<dbReference type="EMBL" id="JBCGDC010000023">
    <property type="protein sequence ID" value="MFB6393583.1"/>
    <property type="molecule type" value="Genomic_DNA"/>
</dbReference>
<evidence type="ECO:0000313" key="11">
    <source>
        <dbReference type="Proteomes" id="UP001582793"/>
    </source>
</evidence>
<keyword evidence="11" id="KW-1185">Reference proteome</keyword>
<dbReference type="InterPro" id="IPR017985">
    <property type="entry name" value="MeTrfase_CN4_CS"/>
</dbReference>
<dbReference type="Proteomes" id="UP001582793">
    <property type="component" value="Unassembled WGS sequence"/>
</dbReference>
<feature type="domain" description="DNA methylase N-4/N-6" evidence="9">
    <location>
        <begin position="37"/>
        <end position="365"/>
    </location>
</feature>
<dbReference type="PRINTS" id="PR00508">
    <property type="entry name" value="S21N4MTFRASE"/>
</dbReference>
<dbReference type="InterPro" id="IPR029063">
    <property type="entry name" value="SAM-dependent_MTases_sf"/>
</dbReference>
<dbReference type="GO" id="GO:0008168">
    <property type="term" value="F:methyltransferase activity"/>
    <property type="evidence" value="ECO:0007669"/>
    <property type="project" value="UniProtKB-KW"/>
</dbReference>
<keyword evidence="4" id="KW-0949">S-adenosyl-L-methionine</keyword>
<gene>
    <name evidence="10" type="ORF">AAFH96_10750</name>
</gene>
<dbReference type="PROSITE" id="PS00093">
    <property type="entry name" value="N4_MTASE"/>
    <property type="match status" value="1"/>
</dbReference>
<comment type="catalytic activity">
    <reaction evidence="7">
        <text>a 2'-deoxycytidine in DNA + S-adenosyl-L-methionine = an N(4)-methyl-2'-deoxycytidine in DNA + S-adenosyl-L-homocysteine + H(+)</text>
        <dbReference type="Rhea" id="RHEA:16857"/>
        <dbReference type="Rhea" id="RHEA-COMP:11369"/>
        <dbReference type="Rhea" id="RHEA-COMP:13674"/>
        <dbReference type="ChEBI" id="CHEBI:15378"/>
        <dbReference type="ChEBI" id="CHEBI:57856"/>
        <dbReference type="ChEBI" id="CHEBI:59789"/>
        <dbReference type="ChEBI" id="CHEBI:85452"/>
        <dbReference type="ChEBI" id="CHEBI:137933"/>
        <dbReference type="EC" id="2.1.1.113"/>
    </reaction>
</comment>
<accession>A0ABV5CNK5</accession>
<dbReference type="Pfam" id="PF01555">
    <property type="entry name" value="N6_N4_Mtase"/>
    <property type="match status" value="1"/>
</dbReference>
<dbReference type="GO" id="GO:0032259">
    <property type="term" value="P:methylation"/>
    <property type="evidence" value="ECO:0007669"/>
    <property type="project" value="UniProtKB-KW"/>
</dbReference>
<evidence type="ECO:0000313" key="10">
    <source>
        <dbReference type="EMBL" id="MFB6393583.1"/>
    </source>
</evidence>
<reference evidence="10 11" key="1">
    <citation type="submission" date="2024-04" db="EMBL/GenBank/DDBJ databases">
        <title>Polymorphospora sp. isolated from Baiyangdian Lake in Xiong'an New Area.</title>
        <authorList>
            <person name="Zhang X."/>
            <person name="Liu J."/>
        </authorList>
    </citation>
    <scope>NUCLEOTIDE SEQUENCE [LARGE SCALE GENOMIC DNA]</scope>
    <source>
        <strain evidence="10 11">2-325</strain>
    </source>
</reference>
<evidence type="ECO:0000256" key="7">
    <source>
        <dbReference type="ARBA" id="ARBA00049120"/>
    </source>
</evidence>
<dbReference type="RefSeq" id="WP_375734010.1">
    <property type="nucleotide sequence ID" value="NZ_JBCGDC010000023.1"/>
</dbReference>
<organism evidence="10 11">
    <name type="scientific">Polymorphospora lycopeni</name>
    <dbReference type="NCBI Taxonomy" id="3140240"/>
    <lineage>
        <taxon>Bacteria</taxon>
        <taxon>Bacillati</taxon>
        <taxon>Actinomycetota</taxon>
        <taxon>Actinomycetes</taxon>
        <taxon>Micromonosporales</taxon>
        <taxon>Micromonosporaceae</taxon>
        <taxon>Polymorphospora</taxon>
    </lineage>
</organism>
<dbReference type="SUPFAM" id="SSF53335">
    <property type="entry name" value="S-adenosyl-L-methionine-dependent methyltransferases"/>
    <property type="match status" value="1"/>
</dbReference>
<evidence type="ECO:0000256" key="4">
    <source>
        <dbReference type="ARBA" id="ARBA00022691"/>
    </source>
</evidence>
<evidence type="ECO:0000256" key="5">
    <source>
        <dbReference type="ARBA" id="ARBA00022747"/>
    </source>
</evidence>